<feature type="region of interest" description="Disordered" evidence="2">
    <location>
        <begin position="1"/>
        <end position="45"/>
    </location>
</feature>
<feature type="region of interest" description="Disordered" evidence="2">
    <location>
        <begin position="126"/>
        <end position="216"/>
    </location>
</feature>
<sequence length="253" mass="26100">MFRKDSGSEHALPRVSLHQQRASRHKHTYTADPGTRAPTRTVVSPRRPRLHTRINPAGDFFFRTAATQQRATHQITETQSEIRAVAMQGGRSASAVESAKEAAANVGASAWAGKEKAKAVVQEKAAKARARDPAEKAAADARMEDRVRRVEAAKHDAMRRNAAAKERASAADHHPTPLGVGPAAEGPGGVHVLGRSTAATDAPLPDSGVPPVGAETGAAARPAAAAGIAGNDGVVPPARGTAGVLAAAYGILG</sequence>
<reference evidence="3" key="1">
    <citation type="submission" date="2020-07" db="EMBL/GenBank/DDBJ databases">
        <title>Genome sequence and genetic diversity analysis of an under-domesticated orphan crop, white fonio (Digitaria exilis).</title>
        <authorList>
            <person name="Bennetzen J.L."/>
            <person name="Chen S."/>
            <person name="Ma X."/>
            <person name="Wang X."/>
            <person name="Yssel A.E.J."/>
            <person name="Chaluvadi S.R."/>
            <person name="Johnson M."/>
            <person name="Gangashetty P."/>
            <person name="Hamidou F."/>
            <person name="Sanogo M.D."/>
            <person name="Zwaenepoel A."/>
            <person name="Wallace J."/>
            <person name="Van De Peer Y."/>
            <person name="Van Deynze A."/>
        </authorList>
    </citation>
    <scope>NUCLEOTIDE SEQUENCE</scope>
    <source>
        <tissue evidence="3">Leaves</tissue>
    </source>
</reference>
<dbReference type="GO" id="GO:0009793">
    <property type="term" value="P:embryo development ending in seed dormancy"/>
    <property type="evidence" value="ECO:0007669"/>
    <property type="project" value="InterPro"/>
</dbReference>
<gene>
    <name evidence="3" type="ORF">HU200_055314</name>
</gene>
<evidence type="ECO:0000256" key="2">
    <source>
        <dbReference type="SAM" id="MobiDB-lite"/>
    </source>
</evidence>
<dbReference type="PANTHER" id="PTHR33493:SF33">
    <property type="entry name" value="OS09G0278000 PROTEIN"/>
    <property type="match status" value="1"/>
</dbReference>
<evidence type="ECO:0000313" key="4">
    <source>
        <dbReference type="Proteomes" id="UP000636709"/>
    </source>
</evidence>
<dbReference type="PANTHER" id="PTHR33493">
    <property type="entry name" value="LATE EMBRYOGENESIS ABUNDANT PROTEIN 6-RELATED"/>
    <property type="match status" value="1"/>
</dbReference>
<comment type="similarity">
    <text evidence="1">Belongs to the LEA type 1 family.</text>
</comment>
<organism evidence="3 4">
    <name type="scientific">Digitaria exilis</name>
    <dbReference type="NCBI Taxonomy" id="1010633"/>
    <lineage>
        <taxon>Eukaryota</taxon>
        <taxon>Viridiplantae</taxon>
        <taxon>Streptophyta</taxon>
        <taxon>Embryophyta</taxon>
        <taxon>Tracheophyta</taxon>
        <taxon>Spermatophyta</taxon>
        <taxon>Magnoliopsida</taxon>
        <taxon>Liliopsida</taxon>
        <taxon>Poales</taxon>
        <taxon>Poaceae</taxon>
        <taxon>PACMAD clade</taxon>
        <taxon>Panicoideae</taxon>
        <taxon>Panicodae</taxon>
        <taxon>Paniceae</taxon>
        <taxon>Anthephorinae</taxon>
        <taxon>Digitaria</taxon>
    </lineage>
</organism>
<dbReference type="InterPro" id="IPR005513">
    <property type="entry name" value="LEA_1"/>
</dbReference>
<name>A0A835AJA7_9POAL</name>
<dbReference type="Pfam" id="PF03760">
    <property type="entry name" value="LEA_1"/>
    <property type="match status" value="1"/>
</dbReference>
<dbReference type="EMBL" id="JACEFO010002366">
    <property type="protein sequence ID" value="KAF8663594.1"/>
    <property type="molecule type" value="Genomic_DNA"/>
</dbReference>
<feature type="compositionally biased region" description="Basic and acidic residues" evidence="2">
    <location>
        <begin position="1"/>
        <end position="12"/>
    </location>
</feature>
<evidence type="ECO:0000313" key="3">
    <source>
        <dbReference type="EMBL" id="KAF8663594.1"/>
    </source>
</evidence>
<proteinExistence type="inferred from homology"/>
<dbReference type="AlphaFoldDB" id="A0A835AJA7"/>
<accession>A0A835AJA7</accession>
<evidence type="ECO:0000256" key="1">
    <source>
        <dbReference type="ARBA" id="ARBA00010975"/>
    </source>
</evidence>
<protein>
    <submittedName>
        <fullName evidence="3">Uncharacterized protein</fullName>
    </submittedName>
</protein>
<dbReference type="Proteomes" id="UP000636709">
    <property type="component" value="Unassembled WGS sequence"/>
</dbReference>
<feature type="compositionally biased region" description="Basic and acidic residues" evidence="2">
    <location>
        <begin position="126"/>
        <end position="175"/>
    </location>
</feature>
<comment type="caution">
    <text evidence="3">The sequence shown here is derived from an EMBL/GenBank/DDBJ whole genome shotgun (WGS) entry which is preliminary data.</text>
</comment>
<keyword evidence="4" id="KW-1185">Reference proteome</keyword>
<feature type="compositionally biased region" description="Low complexity" evidence="2">
    <location>
        <begin position="35"/>
        <end position="45"/>
    </location>
</feature>